<keyword evidence="3 5" id="KW-0694">RNA-binding</keyword>
<gene>
    <name evidence="9" type="ORF">OLEA9_A031547</name>
</gene>
<accession>A0A8S0UTE0</accession>
<evidence type="ECO:0000256" key="7">
    <source>
        <dbReference type="SAM" id="MobiDB-lite"/>
    </source>
</evidence>
<evidence type="ECO:0000256" key="2">
    <source>
        <dbReference type="ARBA" id="ARBA00022737"/>
    </source>
</evidence>
<dbReference type="Gene3D" id="3.30.70.330">
    <property type="match status" value="3"/>
</dbReference>
<evidence type="ECO:0000256" key="3">
    <source>
        <dbReference type="ARBA" id="ARBA00022884"/>
    </source>
</evidence>
<sequence>MLSAAIEDSKRAIELKNDSTIGGRKIGVKHAMHRAPLEQCRAKQNQVHAEDFFEADKDVLAIKVEKLEKAPNSHLKVHFENVIETKNDKDVSATKVEKLERAPNSQVEGKSMKKRKRTMISSSLPDEGIGSEKQRVAKTVIFGGLLNANVVKEVHRQARDCSVTYPLPREVLQHHGLSQDGCKMDASSEIHGQSIWARQLGGEGSKTQKWKLMVRNLPFKAEAAEIKDMFASVGCVWEVFIPQNSETGLIKGFAFVKFMSKGEAAIKKFNRKQFVCTSGSNSVAALEDGQHHTDGEDGSSSDSEDADLEVTKKSQSHSVDNAADELDSVEVDDSTYEVDFDVEAEVARNVLKRFISSSSRNAATSGNDDPESSEGKKEQVNALGSEQICPTEAEDDLLSTVFITNLPYDIDNEEVKQCFSAFVEVQSFFPVLHQVTKGTGFLKFKTTDAANAAFSVANAVSVLAQDKALEKAQKEDCDQLLYLAKEGLIMEGTTAAEGVSASDMSKCNKLHNEKMTKLQSLKDETDHIQCAKVNERKKSQETLYRCSYFSSYRAKTHNSAAFIEFTEHQHALVAQRVLNNNPDTFGSEHRLIVEFALDNVQTLKLRKEKLQAQKASLDDVGDLQQNDPVNTGDSFANKNLRKRKPRVEKTIKNFGSKKGSESENKAIDVTTTEVGEATKKQKGSPQSRIDGILPEKNIQKGSKRQVENQQKKKEARWRGIITCGKYP</sequence>
<dbReference type="Pfam" id="PF00076">
    <property type="entry name" value="RRM_1"/>
    <property type="match status" value="2"/>
</dbReference>
<name>A0A8S0UTE0_OLEEU</name>
<feature type="coiled-coil region" evidence="6">
    <location>
        <begin position="593"/>
        <end position="620"/>
    </location>
</feature>
<dbReference type="SMART" id="SM00360">
    <property type="entry name" value="RRM"/>
    <property type="match status" value="2"/>
</dbReference>
<dbReference type="Proteomes" id="UP000594638">
    <property type="component" value="Unassembled WGS sequence"/>
</dbReference>
<comment type="subcellular location">
    <subcellularLocation>
        <location evidence="1">Nucleus</location>
    </subcellularLocation>
</comment>
<protein>
    <submittedName>
        <fullName evidence="9">RNA-binding 28</fullName>
    </submittedName>
</protein>
<proteinExistence type="predicted"/>
<evidence type="ECO:0000313" key="9">
    <source>
        <dbReference type="EMBL" id="CAA3021139.1"/>
    </source>
</evidence>
<keyword evidence="4" id="KW-0539">Nucleus</keyword>
<evidence type="ECO:0000256" key="6">
    <source>
        <dbReference type="SAM" id="Coils"/>
    </source>
</evidence>
<dbReference type="InterPro" id="IPR051945">
    <property type="entry name" value="RRM_MRD1_RNA_proc_ribogen"/>
</dbReference>
<dbReference type="PANTHER" id="PTHR48039">
    <property type="entry name" value="RNA-BINDING MOTIF PROTEIN 14B"/>
    <property type="match status" value="1"/>
</dbReference>
<dbReference type="GO" id="GO:0003729">
    <property type="term" value="F:mRNA binding"/>
    <property type="evidence" value="ECO:0007669"/>
    <property type="project" value="TreeGrafter"/>
</dbReference>
<dbReference type="EMBL" id="CACTIH010009049">
    <property type="protein sequence ID" value="CAA3021139.1"/>
    <property type="molecule type" value="Genomic_DNA"/>
</dbReference>
<evidence type="ECO:0000256" key="4">
    <source>
        <dbReference type="ARBA" id="ARBA00023242"/>
    </source>
</evidence>
<keyword evidence="10" id="KW-1185">Reference proteome</keyword>
<keyword evidence="2" id="KW-0677">Repeat</keyword>
<feature type="compositionally biased region" description="Acidic residues" evidence="7">
    <location>
        <begin position="296"/>
        <end position="308"/>
    </location>
</feature>
<dbReference type="PANTHER" id="PTHR48039:SF5">
    <property type="entry name" value="RNA-BINDING PROTEIN 28"/>
    <property type="match status" value="1"/>
</dbReference>
<evidence type="ECO:0000259" key="8">
    <source>
        <dbReference type="PROSITE" id="PS50102"/>
    </source>
</evidence>
<keyword evidence="6" id="KW-0175">Coiled coil</keyword>
<feature type="domain" description="RRM" evidence="8">
    <location>
        <begin position="210"/>
        <end position="264"/>
    </location>
</feature>
<reference evidence="9 10" key="1">
    <citation type="submission" date="2019-12" db="EMBL/GenBank/DDBJ databases">
        <authorList>
            <person name="Alioto T."/>
            <person name="Alioto T."/>
            <person name="Gomez Garrido J."/>
        </authorList>
    </citation>
    <scope>NUCLEOTIDE SEQUENCE [LARGE SCALE GENOMIC DNA]</scope>
</reference>
<dbReference type="InterPro" id="IPR000504">
    <property type="entry name" value="RRM_dom"/>
</dbReference>
<feature type="region of interest" description="Disordered" evidence="7">
    <location>
        <begin position="288"/>
        <end position="328"/>
    </location>
</feature>
<dbReference type="GO" id="GO:0005634">
    <property type="term" value="C:nucleus"/>
    <property type="evidence" value="ECO:0007669"/>
    <property type="project" value="UniProtKB-SubCell"/>
</dbReference>
<feature type="compositionally biased region" description="Polar residues" evidence="7">
    <location>
        <begin position="623"/>
        <end position="637"/>
    </location>
</feature>
<dbReference type="Gramene" id="OE9A031547T1">
    <property type="protein sequence ID" value="OE9A031547C1"/>
    <property type="gene ID" value="OE9A031547"/>
</dbReference>
<feature type="region of interest" description="Disordered" evidence="7">
    <location>
        <begin position="102"/>
        <end position="129"/>
    </location>
</feature>
<feature type="region of interest" description="Disordered" evidence="7">
    <location>
        <begin position="621"/>
        <end position="715"/>
    </location>
</feature>
<dbReference type="AlphaFoldDB" id="A0A8S0UTE0"/>
<evidence type="ECO:0000256" key="5">
    <source>
        <dbReference type="PROSITE-ProRule" id="PRU00176"/>
    </source>
</evidence>
<feature type="region of interest" description="Disordered" evidence="7">
    <location>
        <begin position="359"/>
        <end position="382"/>
    </location>
</feature>
<evidence type="ECO:0000313" key="10">
    <source>
        <dbReference type="Proteomes" id="UP000594638"/>
    </source>
</evidence>
<organism evidence="9 10">
    <name type="scientific">Olea europaea subsp. europaea</name>
    <dbReference type="NCBI Taxonomy" id="158383"/>
    <lineage>
        <taxon>Eukaryota</taxon>
        <taxon>Viridiplantae</taxon>
        <taxon>Streptophyta</taxon>
        <taxon>Embryophyta</taxon>
        <taxon>Tracheophyta</taxon>
        <taxon>Spermatophyta</taxon>
        <taxon>Magnoliopsida</taxon>
        <taxon>eudicotyledons</taxon>
        <taxon>Gunneridae</taxon>
        <taxon>Pentapetalae</taxon>
        <taxon>asterids</taxon>
        <taxon>lamiids</taxon>
        <taxon>Lamiales</taxon>
        <taxon>Oleaceae</taxon>
        <taxon>Oleeae</taxon>
        <taxon>Olea</taxon>
    </lineage>
</organism>
<dbReference type="InterPro" id="IPR035979">
    <property type="entry name" value="RBD_domain_sf"/>
</dbReference>
<dbReference type="InterPro" id="IPR012677">
    <property type="entry name" value="Nucleotide-bd_a/b_plait_sf"/>
</dbReference>
<dbReference type="OrthoDB" id="439808at2759"/>
<dbReference type="SUPFAM" id="SSF54928">
    <property type="entry name" value="RNA-binding domain, RBD"/>
    <property type="match status" value="2"/>
</dbReference>
<evidence type="ECO:0000256" key="1">
    <source>
        <dbReference type="ARBA" id="ARBA00004123"/>
    </source>
</evidence>
<dbReference type="PROSITE" id="PS50102">
    <property type="entry name" value="RRM"/>
    <property type="match status" value="2"/>
</dbReference>
<feature type="domain" description="RRM" evidence="8">
    <location>
        <begin position="399"/>
        <end position="476"/>
    </location>
</feature>
<comment type="caution">
    <text evidence="9">The sequence shown here is derived from an EMBL/GenBank/DDBJ whole genome shotgun (WGS) entry which is preliminary data.</text>
</comment>